<dbReference type="InterPro" id="IPR036465">
    <property type="entry name" value="vWFA_dom_sf"/>
</dbReference>
<name>X1CQA8_9ZZZZ</name>
<proteinExistence type="predicted"/>
<protein>
    <recommendedName>
        <fullName evidence="2">VWFA domain-containing protein</fullName>
    </recommendedName>
</protein>
<evidence type="ECO:0000313" key="1">
    <source>
        <dbReference type="EMBL" id="GAH10576.1"/>
    </source>
</evidence>
<evidence type="ECO:0008006" key="2">
    <source>
        <dbReference type="Google" id="ProtNLM"/>
    </source>
</evidence>
<organism evidence="1">
    <name type="scientific">marine sediment metagenome</name>
    <dbReference type="NCBI Taxonomy" id="412755"/>
    <lineage>
        <taxon>unclassified sequences</taxon>
        <taxon>metagenomes</taxon>
        <taxon>ecological metagenomes</taxon>
    </lineage>
</organism>
<dbReference type="EMBL" id="BART01032404">
    <property type="protein sequence ID" value="GAH10576.1"/>
    <property type="molecule type" value="Genomic_DNA"/>
</dbReference>
<reference evidence="1" key="1">
    <citation type="journal article" date="2014" name="Front. Microbiol.">
        <title>High frequency of phylogenetically diverse reductive dehalogenase-homologous genes in deep subseafloor sedimentary metagenomes.</title>
        <authorList>
            <person name="Kawai M."/>
            <person name="Futagami T."/>
            <person name="Toyoda A."/>
            <person name="Takaki Y."/>
            <person name="Nishi S."/>
            <person name="Hori S."/>
            <person name="Arai W."/>
            <person name="Tsubouchi T."/>
            <person name="Morono Y."/>
            <person name="Uchiyama I."/>
            <person name="Ito T."/>
            <person name="Fujiyama A."/>
            <person name="Inagaki F."/>
            <person name="Takami H."/>
        </authorList>
    </citation>
    <scope>NUCLEOTIDE SEQUENCE</scope>
    <source>
        <strain evidence="1">Expedition CK06-06</strain>
    </source>
</reference>
<feature type="non-terminal residue" evidence="1">
    <location>
        <position position="119"/>
    </location>
</feature>
<gene>
    <name evidence="1" type="ORF">S01H4_56005</name>
</gene>
<sequence length="119" mass="13481">MSEAVTYIGFVQDHSGSMESKKQLAVDNFNEQRAKLLKEDDDTMDNLVTIVEFDDSIHCNYDNVPIAEIKELTKWWTGGMTALYDAIAFCINNIKRKMDADDRDNKAALVVIQTDGDEN</sequence>
<dbReference type="Gene3D" id="3.40.50.410">
    <property type="entry name" value="von Willebrand factor, type A domain"/>
    <property type="match status" value="1"/>
</dbReference>
<dbReference type="AlphaFoldDB" id="X1CQA8"/>
<comment type="caution">
    <text evidence="1">The sequence shown here is derived from an EMBL/GenBank/DDBJ whole genome shotgun (WGS) entry which is preliminary data.</text>
</comment>
<accession>X1CQA8</accession>
<dbReference type="SUPFAM" id="SSF53300">
    <property type="entry name" value="vWA-like"/>
    <property type="match status" value="1"/>
</dbReference>